<dbReference type="Gene3D" id="3.30.420.40">
    <property type="match status" value="2"/>
</dbReference>
<organism evidence="2 3">
    <name type="scientific">[Clostridium] methylpentosum DSM 5476</name>
    <dbReference type="NCBI Taxonomy" id="537013"/>
    <lineage>
        <taxon>Bacteria</taxon>
        <taxon>Bacillati</taxon>
        <taxon>Bacillota</taxon>
        <taxon>Clostridia</taxon>
        <taxon>Eubacteriales</taxon>
        <taxon>Oscillospiraceae</taxon>
        <taxon>Oscillospiraceae incertae sedis</taxon>
    </lineage>
</organism>
<dbReference type="InterPro" id="IPR049874">
    <property type="entry name" value="ROK_cs"/>
</dbReference>
<evidence type="ECO:0000313" key="2">
    <source>
        <dbReference type="EMBL" id="EEG30754.1"/>
    </source>
</evidence>
<dbReference type="InterPro" id="IPR043129">
    <property type="entry name" value="ATPase_NBD"/>
</dbReference>
<dbReference type="PROSITE" id="PS01125">
    <property type="entry name" value="ROK"/>
    <property type="match status" value="1"/>
</dbReference>
<reference evidence="2 3" key="2">
    <citation type="submission" date="2009-02" db="EMBL/GenBank/DDBJ databases">
        <title>Draft genome sequence of Clostridium methylpentosum (DSM 5476).</title>
        <authorList>
            <person name="Sudarsanam P."/>
            <person name="Ley R."/>
            <person name="Guruge J."/>
            <person name="Turnbaugh P.J."/>
            <person name="Mahowald M."/>
            <person name="Liep D."/>
            <person name="Gordon J."/>
        </authorList>
    </citation>
    <scope>NUCLEOTIDE SEQUENCE [LARGE SCALE GENOMIC DNA]</scope>
    <source>
        <strain evidence="2 3">DSM 5476</strain>
    </source>
</reference>
<evidence type="ECO:0000256" key="1">
    <source>
        <dbReference type="ARBA" id="ARBA00006479"/>
    </source>
</evidence>
<dbReference type="STRING" id="537013.CLOSTMETH_01681"/>
<proteinExistence type="inferred from homology"/>
<dbReference type="Pfam" id="PF00480">
    <property type="entry name" value="ROK"/>
    <property type="match status" value="1"/>
</dbReference>
<name>C0ECW0_9FIRM</name>
<dbReference type="SUPFAM" id="SSF53067">
    <property type="entry name" value="Actin-like ATPase domain"/>
    <property type="match status" value="1"/>
</dbReference>
<dbReference type="PANTHER" id="PTHR18964">
    <property type="entry name" value="ROK (REPRESSOR, ORF, KINASE) FAMILY"/>
    <property type="match status" value="1"/>
</dbReference>
<comment type="similarity">
    <text evidence="1">Belongs to the ROK (NagC/XylR) family.</text>
</comment>
<protein>
    <submittedName>
        <fullName evidence="2">ROK family protein</fullName>
    </submittedName>
</protein>
<accession>C0ECW0</accession>
<sequence length="328" mass="34999">MEVVTMSYTIGIDLGGTNIVAAVVDADFRIAAKASCKTNLPRTADEVADDMVRMSRQAAQQAGIQFEEISSIGIGSPGTVNPMTGRIEYSCNFDFYDVPMAELIERRTGKSCRIENDANAAAWGEYLVGAGRGTKTMVAITLGTGIGGGVILDGKIYSGFNCSGAELGHTVIVLDGRQCACGRKGCFEAYSSATGLIKTTQETMQRCPDSKLWTFAPSLDRVNGRTAFDAMRAGDEAGERVVQEYIRFLACGLTNIVNSFQPEILCIGGGLSREGDTLIQPVAEIISREDYARYSKRRTKVVAAQLGNDAGLIGAALLEKADQSNPLS</sequence>
<comment type="caution">
    <text evidence="2">The sequence shown here is derived from an EMBL/GenBank/DDBJ whole genome shotgun (WGS) entry which is preliminary data.</text>
</comment>
<dbReference type="EMBL" id="ACEC01000057">
    <property type="protein sequence ID" value="EEG30754.1"/>
    <property type="molecule type" value="Genomic_DNA"/>
</dbReference>
<gene>
    <name evidence="2" type="ORF">CLOSTMETH_01681</name>
</gene>
<evidence type="ECO:0000313" key="3">
    <source>
        <dbReference type="Proteomes" id="UP000003340"/>
    </source>
</evidence>
<dbReference type="eggNOG" id="COG1940">
    <property type="taxonomic scope" value="Bacteria"/>
</dbReference>
<dbReference type="AlphaFoldDB" id="C0ECW0"/>
<dbReference type="PANTHER" id="PTHR18964:SF149">
    <property type="entry name" value="BIFUNCTIONAL UDP-N-ACETYLGLUCOSAMINE 2-EPIMERASE_N-ACETYLMANNOSAMINE KINASE"/>
    <property type="match status" value="1"/>
</dbReference>
<keyword evidence="3" id="KW-1185">Reference proteome</keyword>
<dbReference type="InterPro" id="IPR000600">
    <property type="entry name" value="ROK"/>
</dbReference>
<dbReference type="Proteomes" id="UP000003340">
    <property type="component" value="Unassembled WGS sequence"/>
</dbReference>
<reference evidence="2 3" key="1">
    <citation type="submission" date="2009-01" db="EMBL/GenBank/DDBJ databases">
        <authorList>
            <person name="Fulton L."/>
            <person name="Clifton S."/>
            <person name="Fulton B."/>
            <person name="Xu J."/>
            <person name="Minx P."/>
            <person name="Pepin K.H."/>
            <person name="Johnson M."/>
            <person name="Bhonagiri V."/>
            <person name="Nash W.E."/>
            <person name="Mardis E.R."/>
            <person name="Wilson R.K."/>
        </authorList>
    </citation>
    <scope>NUCLEOTIDE SEQUENCE [LARGE SCALE GENOMIC DNA]</scope>
    <source>
        <strain evidence="2 3">DSM 5476</strain>
    </source>
</reference>
<dbReference type="HOGENOM" id="CLU_036604_0_4_9"/>